<dbReference type="AlphaFoldDB" id="A0AA41Z336"/>
<keyword evidence="2 8" id="KW-0479">Metal-binding</keyword>
<accession>A0AA41Z336</accession>
<evidence type="ECO:0000256" key="5">
    <source>
        <dbReference type="PIRNR" id="PIRNR038994"/>
    </source>
</evidence>
<dbReference type="GO" id="GO:0046872">
    <property type="term" value="F:metal ion binding"/>
    <property type="evidence" value="ECO:0007669"/>
    <property type="project" value="UniProtKB-KW"/>
</dbReference>
<dbReference type="InterPro" id="IPR006680">
    <property type="entry name" value="Amidohydro-rel"/>
</dbReference>
<dbReference type="InterPro" id="IPR032466">
    <property type="entry name" value="Metal_Hydrolase"/>
</dbReference>
<feature type="binding site" evidence="7">
    <location>
        <position position="141"/>
    </location>
    <ligand>
        <name>substrate</name>
    </ligand>
</feature>
<dbReference type="NCBIfam" id="TIGR00221">
    <property type="entry name" value="nagA"/>
    <property type="match status" value="1"/>
</dbReference>
<feature type="binding site" evidence="7">
    <location>
        <position position="250"/>
    </location>
    <ligand>
        <name>substrate</name>
    </ligand>
</feature>
<feature type="binding site" evidence="8">
    <location>
        <position position="130"/>
    </location>
    <ligand>
        <name>Zn(2+)</name>
        <dbReference type="ChEBI" id="CHEBI:29105"/>
    </ligand>
</feature>
<dbReference type="SUPFAM" id="SSF51556">
    <property type="entry name" value="Metallo-dependent hydrolases"/>
    <property type="match status" value="1"/>
</dbReference>
<sequence>MTRIALTGAALVLPTELIGEQALLIEGQRIVGWTSAADIPSDYAVKRLNGGCLVPGFIDTQVNGGGDVLLNDTPSVEGMHTIARAHRRFGTTGMLPTLISDHPEVTDAAIGAAEAALAAGVPGVLGLHIEGPHLNPAKKGIHDAGRFTTIDESVLARLTRPTRGIRLVTLAPELAPPGTIRRLREAGVLVAAGHSLANYAQTCAALDEGLSGFTHLFNAMTQLGSREPGMVGAALTDRASHFGLIVDGVHVHPATLKVAIAARGIAGAMLVTDAMSPVGGSATSFTLMGQCVEMVDGMCRGPDGTLAGSALTMAEAFRNAIDMLGCSIIEASQMASGNPARFLGLAEETGAIAAGLRADLVHLDRQRRVTRTWIAGTLEELGE</sequence>
<evidence type="ECO:0000313" key="11">
    <source>
        <dbReference type="Proteomes" id="UP001165565"/>
    </source>
</evidence>
<feature type="binding site" evidence="7">
    <location>
        <begin position="218"/>
        <end position="219"/>
    </location>
    <ligand>
        <name>substrate</name>
    </ligand>
</feature>
<dbReference type="PIRSF" id="PIRSF038994">
    <property type="entry name" value="NagA"/>
    <property type="match status" value="1"/>
</dbReference>
<dbReference type="Gene3D" id="3.20.20.140">
    <property type="entry name" value="Metal-dependent hydrolases"/>
    <property type="match status" value="1"/>
</dbReference>
<evidence type="ECO:0000259" key="9">
    <source>
        <dbReference type="Pfam" id="PF01979"/>
    </source>
</evidence>
<feature type="binding site" evidence="8">
    <location>
        <position position="215"/>
    </location>
    <ligand>
        <name>Zn(2+)</name>
        <dbReference type="ChEBI" id="CHEBI:29105"/>
    </ligand>
</feature>
<keyword evidence="4 5" id="KW-0119">Carbohydrate metabolism</keyword>
<reference evidence="10" key="1">
    <citation type="submission" date="2022-06" db="EMBL/GenBank/DDBJ databases">
        <title>Sphingomonas sp. nov. isolated from rhizosphere soil of tomato.</title>
        <authorList>
            <person name="Dong H."/>
            <person name="Gao R."/>
        </authorList>
    </citation>
    <scope>NUCLEOTIDE SEQUENCE</scope>
    <source>
        <strain evidence="10">MMSM24</strain>
    </source>
</reference>
<evidence type="ECO:0000256" key="4">
    <source>
        <dbReference type="ARBA" id="ARBA00023277"/>
    </source>
</evidence>
<dbReference type="SUPFAM" id="SSF51338">
    <property type="entry name" value="Composite domain of metallo-dependent hydrolases"/>
    <property type="match status" value="1"/>
</dbReference>
<dbReference type="GO" id="GO:0008448">
    <property type="term" value="F:N-acetylglucosamine-6-phosphate deacetylase activity"/>
    <property type="evidence" value="ECO:0007669"/>
    <property type="project" value="UniProtKB-EC"/>
</dbReference>
<dbReference type="InterPro" id="IPR011059">
    <property type="entry name" value="Metal-dep_hydrolase_composite"/>
</dbReference>
<dbReference type="GO" id="GO:0006046">
    <property type="term" value="P:N-acetylglucosamine catabolic process"/>
    <property type="evidence" value="ECO:0007669"/>
    <property type="project" value="TreeGrafter"/>
</dbReference>
<feature type="binding site" evidence="8">
    <location>
        <position position="194"/>
    </location>
    <ligand>
        <name>Zn(2+)</name>
        <dbReference type="ChEBI" id="CHEBI:29105"/>
    </ligand>
</feature>
<dbReference type="PANTHER" id="PTHR11113:SF14">
    <property type="entry name" value="N-ACETYLGLUCOSAMINE-6-PHOSPHATE DEACETYLASE"/>
    <property type="match status" value="1"/>
</dbReference>
<evidence type="ECO:0000256" key="3">
    <source>
        <dbReference type="ARBA" id="ARBA00022801"/>
    </source>
</evidence>
<comment type="cofactor">
    <cofactor evidence="8">
        <name>a divalent metal cation</name>
        <dbReference type="ChEBI" id="CHEBI:60240"/>
    </cofactor>
    <text evidence="8">Binds 1 divalent metal cation per subunit.</text>
</comment>
<evidence type="ECO:0000256" key="8">
    <source>
        <dbReference type="PIRSR" id="PIRSR038994-3"/>
    </source>
</evidence>
<feature type="binding site" evidence="7">
    <location>
        <begin position="306"/>
        <end position="308"/>
    </location>
    <ligand>
        <name>substrate</name>
    </ligand>
</feature>
<organism evidence="10 11">
    <name type="scientific">Sphingomonas lycopersici</name>
    <dbReference type="NCBI Taxonomy" id="2951807"/>
    <lineage>
        <taxon>Bacteria</taxon>
        <taxon>Pseudomonadati</taxon>
        <taxon>Pseudomonadota</taxon>
        <taxon>Alphaproteobacteria</taxon>
        <taxon>Sphingomonadales</taxon>
        <taxon>Sphingomonadaceae</taxon>
        <taxon>Sphingomonas</taxon>
    </lineage>
</organism>
<dbReference type="EMBL" id="JANFAV010000001">
    <property type="protein sequence ID" value="MCW6533160.1"/>
    <property type="molecule type" value="Genomic_DNA"/>
</dbReference>
<dbReference type="CDD" id="cd00854">
    <property type="entry name" value="NagA"/>
    <property type="match status" value="1"/>
</dbReference>
<evidence type="ECO:0000313" key="10">
    <source>
        <dbReference type="EMBL" id="MCW6533160.1"/>
    </source>
</evidence>
<feature type="domain" description="Amidohydrolase-related" evidence="9">
    <location>
        <begin position="53"/>
        <end position="377"/>
    </location>
</feature>
<gene>
    <name evidence="10" type="primary">nagA</name>
    <name evidence="10" type="ORF">NEE01_00025</name>
</gene>
<dbReference type="Proteomes" id="UP001165565">
    <property type="component" value="Unassembled WGS sequence"/>
</dbReference>
<name>A0AA41Z336_9SPHN</name>
<comment type="caution">
    <text evidence="10">The sequence shown here is derived from an EMBL/GenBank/DDBJ whole genome shotgun (WGS) entry which is preliminary data.</text>
</comment>
<dbReference type="InterPro" id="IPR003764">
    <property type="entry name" value="GlcNAc_6-P_deAcase"/>
</dbReference>
<keyword evidence="11" id="KW-1185">Reference proteome</keyword>
<dbReference type="Pfam" id="PF01979">
    <property type="entry name" value="Amidohydro_1"/>
    <property type="match status" value="1"/>
</dbReference>
<protein>
    <submittedName>
        <fullName evidence="10">N-acetylglucosamine-6-phosphate deacetylase</fullName>
        <ecNumber evidence="10">3.5.1.25</ecNumber>
    </submittedName>
</protein>
<comment type="similarity">
    <text evidence="1 5">Belongs to the metallo-dependent hydrolases superfamily. NagA family.</text>
</comment>
<dbReference type="Gene3D" id="2.30.40.10">
    <property type="entry name" value="Urease, subunit C, domain 1"/>
    <property type="match status" value="1"/>
</dbReference>
<feature type="binding site" evidence="7">
    <location>
        <position position="226"/>
    </location>
    <ligand>
        <name>substrate</name>
    </ligand>
</feature>
<evidence type="ECO:0000256" key="2">
    <source>
        <dbReference type="ARBA" id="ARBA00022723"/>
    </source>
</evidence>
<proteinExistence type="inferred from homology"/>
<dbReference type="RefSeq" id="WP_265267209.1">
    <property type="nucleotide sequence ID" value="NZ_JANFAV010000001.1"/>
</dbReference>
<keyword evidence="3 5" id="KW-0378">Hydrolase</keyword>
<evidence type="ECO:0000256" key="7">
    <source>
        <dbReference type="PIRSR" id="PIRSR038994-2"/>
    </source>
</evidence>
<dbReference type="PANTHER" id="PTHR11113">
    <property type="entry name" value="N-ACETYLGLUCOSAMINE-6-PHOSPHATE DEACETYLASE"/>
    <property type="match status" value="1"/>
</dbReference>
<feature type="active site" description="Proton donor/acceptor" evidence="6">
    <location>
        <position position="273"/>
    </location>
</feature>
<evidence type="ECO:0000256" key="6">
    <source>
        <dbReference type="PIRSR" id="PIRSR038994-1"/>
    </source>
</evidence>
<dbReference type="EC" id="3.5.1.25" evidence="10"/>
<evidence type="ECO:0000256" key="1">
    <source>
        <dbReference type="ARBA" id="ARBA00010716"/>
    </source>
</evidence>